<evidence type="ECO:0000313" key="6">
    <source>
        <dbReference type="Proteomes" id="UP000035213"/>
    </source>
</evidence>
<dbReference type="AlphaFoldDB" id="A0A0G3M481"/>
<feature type="domain" description="Glycosyltransferase 61 catalytic" evidence="4">
    <location>
        <begin position="152"/>
        <end position="331"/>
    </location>
</feature>
<evidence type="ECO:0000313" key="5">
    <source>
        <dbReference type="EMBL" id="AKK72838.1"/>
    </source>
</evidence>
<dbReference type="InterPro" id="IPR007657">
    <property type="entry name" value="Glycosyltransferase_61"/>
</dbReference>
<organism evidence="5 6">
    <name type="scientific">Chryseobacterium gallinarum</name>
    <dbReference type="NCBI Taxonomy" id="1324352"/>
    <lineage>
        <taxon>Bacteria</taxon>
        <taxon>Pseudomonadati</taxon>
        <taxon>Bacteroidota</taxon>
        <taxon>Flavobacteriia</taxon>
        <taxon>Flavobacteriales</taxon>
        <taxon>Weeksellaceae</taxon>
        <taxon>Chryseobacterium group</taxon>
        <taxon>Chryseobacterium</taxon>
    </lineage>
</organism>
<keyword evidence="1" id="KW-0328">Glycosyltransferase</keyword>
<proteinExistence type="predicted"/>
<dbReference type="PANTHER" id="PTHR20961">
    <property type="entry name" value="GLYCOSYLTRANSFERASE"/>
    <property type="match status" value="1"/>
</dbReference>
<dbReference type="RefSeq" id="WP_053327867.1">
    <property type="nucleotide sequence ID" value="NZ_CP009928.1"/>
</dbReference>
<dbReference type="Proteomes" id="UP000035213">
    <property type="component" value="Chromosome"/>
</dbReference>
<keyword evidence="3" id="KW-0325">Glycoprotein</keyword>
<sequence>MATVIEKLVSYIKSNKSLSSYFKKTVYNYKYSPASQIVTIKNIEKCKENIVQTLYNKTIFKNYLPKSLNGVEHYIQTSTPEISIYLFKNAIIDIHSSAVLLGKQLIAYRSKNERFNEGFVTAHDSKNAKVDLKKTEELDEGFFLGGNGSWNWFHFLIEIMPKLIVFNKKYCQTILVNEVILKTPSMKKILEILTENKFNVKYLSPDKTYRVKDLYYINDFNHVPFNRLDHFIKAEGTFYNPEIIRSFSHIISQKLSMVSNLPERIFLYRKNTHRVAENQDQILEYLKKFGFVPVYLEELSIEDQISYFKNAKFIVGISGAAWSNMLFCGNNPQAICFIPDNAKEFTAFSNLAKIFEVDFYTQLYANDGVHTDSNFIINFEQFVELFNYIYGKH</sequence>
<evidence type="ECO:0000256" key="2">
    <source>
        <dbReference type="ARBA" id="ARBA00022679"/>
    </source>
</evidence>
<dbReference type="GO" id="GO:0016757">
    <property type="term" value="F:glycosyltransferase activity"/>
    <property type="evidence" value="ECO:0007669"/>
    <property type="project" value="UniProtKB-KW"/>
</dbReference>
<dbReference type="InterPro" id="IPR049625">
    <property type="entry name" value="Glyco_transf_61_cat"/>
</dbReference>
<reference evidence="5 6" key="1">
    <citation type="submission" date="2014-11" db="EMBL/GenBank/DDBJ databases">
        <authorList>
            <person name="Park G.-S."/>
            <person name="Hong S.-J."/>
            <person name="Jung B.K."/>
            <person name="Khan A.R."/>
            <person name="Kwak Y."/>
            <person name="Shin J.-H."/>
        </authorList>
    </citation>
    <scope>NUCLEOTIDE SEQUENCE [LARGE SCALE GENOMIC DNA]</scope>
    <source>
        <strain evidence="5 6">DSM 27622</strain>
    </source>
</reference>
<protein>
    <recommendedName>
        <fullName evidence="4">Glycosyltransferase 61 catalytic domain-containing protein</fullName>
    </recommendedName>
</protein>
<dbReference type="STRING" id="1324352.OK18_09580"/>
<evidence type="ECO:0000256" key="3">
    <source>
        <dbReference type="ARBA" id="ARBA00023180"/>
    </source>
</evidence>
<name>A0A0G3M481_CHRGL</name>
<dbReference type="EMBL" id="CP009928">
    <property type="protein sequence ID" value="AKK72838.1"/>
    <property type="molecule type" value="Genomic_DNA"/>
</dbReference>
<dbReference type="OrthoDB" id="1156086at2"/>
<dbReference type="KEGG" id="cgn:OK18_09580"/>
<dbReference type="PATRIC" id="fig|1324352.5.peg.2007"/>
<keyword evidence="2" id="KW-0808">Transferase</keyword>
<evidence type="ECO:0000259" key="4">
    <source>
        <dbReference type="Pfam" id="PF04577"/>
    </source>
</evidence>
<gene>
    <name evidence="5" type="ORF">OK18_09580</name>
</gene>
<evidence type="ECO:0000256" key="1">
    <source>
        <dbReference type="ARBA" id="ARBA00022676"/>
    </source>
</evidence>
<dbReference type="Pfam" id="PF04577">
    <property type="entry name" value="Glyco_transf_61"/>
    <property type="match status" value="1"/>
</dbReference>
<accession>A0A0G3M481</accession>